<dbReference type="GO" id="GO:0016787">
    <property type="term" value="F:hydrolase activity"/>
    <property type="evidence" value="ECO:0007669"/>
    <property type="project" value="UniProtKB-KW"/>
</dbReference>
<evidence type="ECO:0000256" key="4">
    <source>
        <dbReference type="ARBA" id="ARBA00022723"/>
    </source>
</evidence>
<dbReference type="Pfam" id="PF18039">
    <property type="entry name" value="UBA_6"/>
    <property type="match status" value="1"/>
</dbReference>
<dbReference type="AlphaFoldDB" id="A0AAU9VPY1"/>
<evidence type="ECO:0000256" key="2">
    <source>
        <dbReference type="ARBA" id="ARBA00010922"/>
    </source>
</evidence>
<dbReference type="PANTHER" id="PTHR12876">
    <property type="entry name" value="N4BP1-RELATED"/>
    <property type="match status" value="1"/>
</dbReference>
<comment type="caution">
    <text evidence="13">The sequence shown here is derived from an EMBL/GenBank/DDBJ whole genome shotgun (WGS) entry which is preliminary data.</text>
</comment>
<evidence type="ECO:0000256" key="5">
    <source>
        <dbReference type="ARBA" id="ARBA00022759"/>
    </source>
</evidence>
<feature type="region of interest" description="Disordered" evidence="11">
    <location>
        <begin position="655"/>
        <end position="674"/>
    </location>
</feature>
<keyword evidence="5" id="KW-0255">Endonuclease</keyword>
<name>A0AAU9VPY1_9CNID</name>
<dbReference type="GO" id="GO:0008270">
    <property type="term" value="F:zinc ion binding"/>
    <property type="evidence" value="ECO:0007669"/>
    <property type="project" value="UniProtKB-KW"/>
</dbReference>
<dbReference type="FunFam" id="3.40.50.11980:FF:000001">
    <property type="entry name" value="ZC3H12A isoform 1"/>
    <property type="match status" value="1"/>
</dbReference>
<keyword evidence="3" id="KW-0540">Nuclease</keyword>
<dbReference type="GO" id="GO:0036464">
    <property type="term" value="C:cytoplasmic ribonucleoprotein granule"/>
    <property type="evidence" value="ECO:0007669"/>
    <property type="project" value="TreeGrafter"/>
</dbReference>
<dbReference type="Pfam" id="PF23050">
    <property type="entry name" value="KH_N4BP1_1st"/>
    <property type="match status" value="1"/>
</dbReference>
<dbReference type="InterPro" id="IPR051101">
    <property type="entry name" value="ZC3H12/N4BP1_RNase_Reg"/>
</dbReference>
<dbReference type="GO" id="GO:0003729">
    <property type="term" value="F:mRNA binding"/>
    <property type="evidence" value="ECO:0007669"/>
    <property type="project" value="TreeGrafter"/>
</dbReference>
<reference evidence="13 14" key="1">
    <citation type="submission" date="2022-05" db="EMBL/GenBank/DDBJ databases">
        <authorList>
            <consortium name="Genoscope - CEA"/>
            <person name="William W."/>
        </authorList>
    </citation>
    <scope>NUCLEOTIDE SEQUENCE [LARGE SCALE GENOMIC DNA]</scope>
</reference>
<dbReference type="InterPro" id="IPR056629">
    <property type="entry name" value="KH_N4BP1_1st"/>
</dbReference>
<dbReference type="InterPro" id="IPR040546">
    <property type="entry name" value="Rege-1_UBA-like"/>
</dbReference>
<evidence type="ECO:0000313" key="13">
    <source>
        <dbReference type="EMBL" id="CAH3035171.1"/>
    </source>
</evidence>
<dbReference type="InterPro" id="IPR000571">
    <property type="entry name" value="Znf_CCCH"/>
</dbReference>
<organism evidence="13 14">
    <name type="scientific">Pocillopora meandrina</name>
    <dbReference type="NCBI Taxonomy" id="46732"/>
    <lineage>
        <taxon>Eukaryota</taxon>
        <taxon>Metazoa</taxon>
        <taxon>Cnidaria</taxon>
        <taxon>Anthozoa</taxon>
        <taxon>Hexacorallia</taxon>
        <taxon>Scleractinia</taxon>
        <taxon>Astrocoeniina</taxon>
        <taxon>Pocilloporidae</taxon>
        <taxon>Pocillopora</taxon>
    </lineage>
</organism>
<evidence type="ECO:0000259" key="12">
    <source>
        <dbReference type="PROSITE" id="PS50103"/>
    </source>
</evidence>
<dbReference type="GO" id="GO:0005634">
    <property type="term" value="C:nucleus"/>
    <property type="evidence" value="ECO:0007669"/>
    <property type="project" value="TreeGrafter"/>
</dbReference>
<evidence type="ECO:0000256" key="11">
    <source>
        <dbReference type="SAM" id="MobiDB-lite"/>
    </source>
</evidence>
<evidence type="ECO:0000256" key="7">
    <source>
        <dbReference type="ARBA" id="ARBA00022801"/>
    </source>
</evidence>
<gene>
    <name evidence="13" type="ORF">PMEA_00016502</name>
</gene>
<keyword evidence="6 10" id="KW-0863">Zinc-finger</keyword>
<comment type="similarity">
    <text evidence="2">Belongs to the ZC3H12 family.</text>
</comment>
<dbReference type="Proteomes" id="UP001159428">
    <property type="component" value="Unassembled WGS sequence"/>
</dbReference>
<evidence type="ECO:0000256" key="1">
    <source>
        <dbReference type="ARBA" id="ARBA00001946"/>
    </source>
</evidence>
<proteinExistence type="inferred from homology"/>
<keyword evidence="4 10" id="KW-0479">Metal-binding</keyword>
<dbReference type="Gene3D" id="3.40.50.11980">
    <property type="match status" value="1"/>
</dbReference>
<feature type="domain" description="C3H1-type" evidence="12">
    <location>
        <begin position="436"/>
        <end position="461"/>
    </location>
</feature>
<keyword evidence="9" id="KW-0460">Magnesium</keyword>
<dbReference type="Pfam" id="PF11977">
    <property type="entry name" value="RNase_Zc3h12a"/>
    <property type="match status" value="1"/>
</dbReference>
<dbReference type="InterPro" id="IPR021869">
    <property type="entry name" value="RNase_Zc3h12_NYN"/>
</dbReference>
<sequence>MVVQKFLEFVLLKEQVDPKFASVEKSVNYLFGVQLTREEEDSERCWVKVEGSEHDIRRAKDYILEVCSRTFSSLEEAEIVWKENNITSTPVDSSLTKQNTSVVEVNNNDCHKDEKELAQKSTDKLLDSNEINQVNRSENAENYFSSGKVSEKECAETAEQTSPSVDIEFASRSAFEMVVNRTEAKKPSVIVEKGKGDEKGCDSSVSDESLRDFAKKLGYNEDTITTGLSKLGPSADTNSLLSELVKAQSSVKQLEEGSSTFNYEKPVPVPEDSSYLRPIVIDGSNVAMSHGNQKVFSCRGIGLVVDWFLARNHLNIKVFVPMWRKNAPRPDSPITNQEVLKRLEEDCILVWTPSRTAANGKIIKCYDDRYIIKHAADNDGVIVSNDNFRDLMAESHEWKKVIEQRLLMYSFVDDKFMPPDDPSGRHGPTLDEFLKKGHGKLCPYQRNCTYGKRCRFLHPDRNQVREPNCVPANTAHLPPEVPYGQVSRLPKPLPPCPPRPLPATPTEFHQKPLPLPPHSEFPAEMARVFPPTLRTGQVVGIGERRSDPLPRQKQLPPDVQAMQDRFQRTHSIGSVQDQACGGAPVGPVSPMLRRGSLPHACHPQQYSSLTGHPDIMVRGSMTLPRMQNEKSVVGGDWMIQEQMFGGSPYHYRPQYHSNPPVSSPSPYKGHPPASLPPNHWNLPPFSQAHHQYPPAQQYHHYGPAPPYSYSRTPYGQNNSYMYRSRAPPIIGGISGDVTDNPEEGDNSSSHEDLRIKAYEKLSEIFPDEVEKVLKILDKYSDETSIDILTQHMLDDVDE</sequence>
<keyword evidence="14" id="KW-1185">Reference proteome</keyword>
<evidence type="ECO:0000313" key="14">
    <source>
        <dbReference type="Proteomes" id="UP001159428"/>
    </source>
</evidence>
<dbReference type="EMBL" id="CALNXJ010000003">
    <property type="protein sequence ID" value="CAH3035171.1"/>
    <property type="molecule type" value="Genomic_DNA"/>
</dbReference>
<evidence type="ECO:0000256" key="9">
    <source>
        <dbReference type="ARBA" id="ARBA00022842"/>
    </source>
</evidence>
<comment type="cofactor">
    <cofactor evidence="1">
        <name>Mg(2+)</name>
        <dbReference type="ChEBI" id="CHEBI:18420"/>
    </cofactor>
</comment>
<feature type="zinc finger region" description="C3H1-type" evidence="10">
    <location>
        <begin position="436"/>
        <end position="461"/>
    </location>
</feature>
<keyword evidence="7" id="KW-0378">Hydrolase</keyword>
<dbReference type="PROSITE" id="PS50103">
    <property type="entry name" value="ZF_C3H1"/>
    <property type="match status" value="1"/>
</dbReference>
<evidence type="ECO:0000256" key="10">
    <source>
        <dbReference type="PROSITE-ProRule" id="PRU00723"/>
    </source>
</evidence>
<dbReference type="GO" id="GO:0004521">
    <property type="term" value="F:RNA endonuclease activity"/>
    <property type="evidence" value="ECO:0007669"/>
    <property type="project" value="TreeGrafter"/>
</dbReference>
<accession>A0AAU9VPY1</accession>
<protein>
    <recommendedName>
        <fullName evidence="12">C3H1-type domain-containing protein</fullName>
    </recommendedName>
</protein>
<evidence type="ECO:0000256" key="3">
    <source>
        <dbReference type="ARBA" id="ARBA00022722"/>
    </source>
</evidence>
<evidence type="ECO:0000256" key="6">
    <source>
        <dbReference type="ARBA" id="ARBA00022771"/>
    </source>
</evidence>
<keyword evidence="8 10" id="KW-0862">Zinc</keyword>
<evidence type="ECO:0000256" key="8">
    <source>
        <dbReference type="ARBA" id="ARBA00022833"/>
    </source>
</evidence>
<dbReference type="PANTHER" id="PTHR12876:SF35">
    <property type="entry name" value="LD08718P-RELATED"/>
    <property type="match status" value="1"/>
</dbReference>